<name>A0A7J0GVV9_9ERIC</name>
<organism evidence="1 2">
    <name type="scientific">Actinidia rufa</name>
    <dbReference type="NCBI Taxonomy" id="165716"/>
    <lineage>
        <taxon>Eukaryota</taxon>
        <taxon>Viridiplantae</taxon>
        <taxon>Streptophyta</taxon>
        <taxon>Embryophyta</taxon>
        <taxon>Tracheophyta</taxon>
        <taxon>Spermatophyta</taxon>
        <taxon>Magnoliopsida</taxon>
        <taxon>eudicotyledons</taxon>
        <taxon>Gunneridae</taxon>
        <taxon>Pentapetalae</taxon>
        <taxon>asterids</taxon>
        <taxon>Ericales</taxon>
        <taxon>Actinidiaceae</taxon>
        <taxon>Actinidia</taxon>
    </lineage>
</organism>
<dbReference type="EMBL" id="BJWL01000024">
    <property type="protein sequence ID" value="GFZ14979.1"/>
    <property type="molecule type" value="Genomic_DNA"/>
</dbReference>
<evidence type="ECO:0000313" key="2">
    <source>
        <dbReference type="Proteomes" id="UP000585474"/>
    </source>
</evidence>
<dbReference type="AlphaFoldDB" id="A0A7J0GVV9"/>
<gene>
    <name evidence="1" type="ORF">Acr_24g0011690</name>
</gene>
<protein>
    <submittedName>
        <fullName evidence="1">DNA/RNA-binding protein Kin17, conserved region</fullName>
    </submittedName>
</protein>
<sequence length="151" mass="16245">MISESLSIYVVNHPFGVSSTLHFPVRPKYFTNSVVGKRSPLGRVHVDMVAVSDVLVVDNGGGHAAEAVTALHVVEEGGLKLLRVALDNAVRVLAEDLHLALVALAHAVALEPVLVPALLLAHLAVPPQLLQAFGFDSVRYRLRSQKFVLPH</sequence>
<comment type="caution">
    <text evidence="1">The sequence shown here is derived from an EMBL/GenBank/DDBJ whole genome shotgun (WGS) entry which is preliminary data.</text>
</comment>
<accession>A0A7J0GVV9</accession>
<reference evidence="1 2" key="1">
    <citation type="submission" date="2019-07" db="EMBL/GenBank/DDBJ databases">
        <title>De Novo Assembly of kiwifruit Actinidia rufa.</title>
        <authorList>
            <person name="Sugita-Konishi S."/>
            <person name="Sato K."/>
            <person name="Mori E."/>
            <person name="Abe Y."/>
            <person name="Kisaki G."/>
            <person name="Hamano K."/>
            <person name="Suezawa K."/>
            <person name="Otani M."/>
            <person name="Fukuda T."/>
            <person name="Manabe T."/>
            <person name="Gomi K."/>
            <person name="Tabuchi M."/>
            <person name="Akimitsu K."/>
            <person name="Kataoka I."/>
        </authorList>
    </citation>
    <scope>NUCLEOTIDE SEQUENCE [LARGE SCALE GENOMIC DNA]</scope>
    <source>
        <strain evidence="2">cv. Fuchu</strain>
    </source>
</reference>
<keyword evidence="2" id="KW-1185">Reference proteome</keyword>
<proteinExistence type="predicted"/>
<evidence type="ECO:0000313" key="1">
    <source>
        <dbReference type="EMBL" id="GFZ14979.1"/>
    </source>
</evidence>
<dbReference type="Proteomes" id="UP000585474">
    <property type="component" value="Unassembled WGS sequence"/>
</dbReference>